<sequence length="191" mass="22556">MDAKNILEINEVSEFRSWLVANHNQQDECWLFVKKGKSKPNDHLWYLEAVEQALCFGWIDTTHKNINGRNLQKFTPRAKRSQWSELNKARCRRLERLGQMTEAGRSVLPDLTLTNFKIDETITHHFEENPIAWQNFKNFPPLYQHVRIDSIQRDKAKDASIFSKRLTRLITQSAQNKMFGEWNDNGRLPDD</sequence>
<dbReference type="EMBL" id="NVYO01000001">
    <property type="protein sequence ID" value="PBQ22523.1"/>
    <property type="molecule type" value="Genomic_DNA"/>
</dbReference>
<dbReference type="Proteomes" id="UP000217918">
    <property type="component" value="Unassembled WGS sequence"/>
</dbReference>
<organism evidence="1 2">
    <name type="scientific">Levilactobacillus brevis</name>
    <name type="common">Lactobacillus brevis</name>
    <dbReference type="NCBI Taxonomy" id="1580"/>
    <lineage>
        <taxon>Bacteria</taxon>
        <taxon>Bacillati</taxon>
        <taxon>Bacillota</taxon>
        <taxon>Bacilli</taxon>
        <taxon>Lactobacillales</taxon>
        <taxon>Lactobacillaceae</taxon>
        <taxon>Levilactobacillus</taxon>
    </lineage>
</organism>
<protein>
    <submittedName>
        <fullName evidence="1">Thymidylate synthase</fullName>
    </submittedName>
</protein>
<proteinExistence type="predicted"/>
<comment type="caution">
    <text evidence="1">The sequence shown here is derived from an EMBL/GenBank/DDBJ whole genome shotgun (WGS) entry which is preliminary data.</text>
</comment>
<name>A0A2A3TSW7_LEVBR</name>
<accession>A0A2A3TSW7</accession>
<evidence type="ECO:0000313" key="2">
    <source>
        <dbReference type="Proteomes" id="UP000217918"/>
    </source>
</evidence>
<evidence type="ECO:0000313" key="1">
    <source>
        <dbReference type="EMBL" id="PBQ22523.1"/>
    </source>
</evidence>
<gene>
    <name evidence="1" type="ORF">CNR29_00230</name>
</gene>
<dbReference type="RefSeq" id="WP_096109489.1">
    <property type="nucleotide sequence ID" value="NZ_NVYO01000001.1"/>
</dbReference>
<reference evidence="1 2" key="1">
    <citation type="submission" date="2017-09" db="EMBL/GenBank/DDBJ databases">
        <title>Genome sequence of Lactobacillus brevis D7.</title>
        <authorList>
            <person name="Kwon M.-S."/>
            <person name="Lim S.K."/>
            <person name="Choi H.-J."/>
        </authorList>
    </citation>
    <scope>NUCLEOTIDE SEQUENCE [LARGE SCALE GENOMIC DNA]</scope>
    <source>
        <strain evidence="1 2">D7</strain>
    </source>
</reference>
<dbReference type="AlphaFoldDB" id="A0A2A3TSW7"/>
<dbReference type="Pfam" id="PF13376">
    <property type="entry name" value="OmdA"/>
    <property type="match status" value="1"/>
</dbReference>